<dbReference type="AlphaFoldDB" id="A0A1I0SJT7"/>
<evidence type="ECO:0000313" key="6">
    <source>
        <dbReference type="Proteomes" id="UP000182054"/>
    </source>
</evidence>
<evidence type="ECO:0000256" key="2">
    <source>
        <dbReference type="RuleBase" id="RU003749"/>
    </source>
</evidence>
<dbReference type="GO" id="GO:0043856">
    <property type="term" value="F:anti-sigma factor antagonist activity"/>
    <property type="evidence" value="ECO:0007669"/>
    <property type="project" value="InterPro"/>
</dbReference>
<dbReference type="PANTHER" id="PTHR33495">
    <property type="entry name" value="ANTI-SIGMA FACTOR ANTAGONIST TM_1081-RELATED-RELATED"/>
    <property type="match status" value="1"/>
</dbReference>
<dbReference type="NCBIfam" id="TIGR00377">
    <property type="entry name" value="ant_ant_sig"/>
    <property type="match status" value="1"/>
</dbReference>
<evidence type="ECO:0000313" key="5">
    <source>
        <dbReference type="EMBL" id="SFA39687.1"/>
    </source>
</evidence>
<evidence type="ECO:0000259" key="3">
    <source>
        <dbReference type="PROSITE" id="PS50801"/>
    </source>
</evidence>
<accession>A0A1I0SJT7</accession>
<name>A0A1I0SJT7_9NOCA</name>
<organism evidence="5 6">
    <name type="scientific">Rhodococcoides kroppenstedtii</name>
    <dbReference type="NCBI Taxonomy" id="293050"/>
    <lineage>
        <taxon>Bacteria</taxon>
        <taxon>Bacillati</taxon>
        <taxon>Actinomycetota</taxon>
        <taxon>Actinomycetes</taxon>
        <taxon>Mycobacteriales</taxon>
        <taxon>Nocardiaceae</taxon>
        <taxon>Rhodococcoides</taxon>
    </lineage>
</organism>
<evidence type="ECO:0000313" key="4">
    <source>
        <dbReference type="EMBL" id="MBY6320349.1"/>
    </source>
</evidence>
<reference evidence="4 7" key="2">
    <citation type="submission" date="2020-06" db="EMBL/GenBank/DDBJ databases">
        <title>Taxonomy, biology and ecology of Rhodococcus bacteria occurring in California pistachio and other woody hosts as revealed by genome sequence analyses.</title>
        <authorList>
            <person name="Gai Y."/>
            <person name="Riely B."/>
        </authorList>
    </citation>
    <scope>NUCLEOTIDE SEQUENCE [LARGE SCALE GENOMIC DNA]</scope>
    <source>
        <strain evidence="4 7">BP-284</strain>
    </source>
</reference>
<dbReference type="PROSITE" id="PS50801">
    <property type="entry name" value="STAS"/>
    <property type="match status" value="1"/>
</dbReference>
<dbReference type="EMBL" id="FOJN01000001">
    <property type="protein sequence ID" value="SFA39687.1"/>
    <property type="molecule type" value="Genomic_DNA"/>
</dbReference>
<proteinExistence type="inferred from homology"/>
<feature type="domain" description="STAS" evidence="3">
    <location>
        <begin position="27"/>
        <end position="134"/>
    </location>
</feature>
<dbReference type="PANTHER" id="PTHR33495:SF13">
    <property type="entry name" value="ANTI-SIGMA-F FACTOR ANTAGONIST RSFB"/>
    <property type="match status" value="1"/>
</dbReference>
<sequence length="144" mass="14915">MSALETFAYDIASTDRADGAVARPADLTVVDHDRDGVAVLSIGGEIDLGTTPELREILVRLAARREDAVVLDLSDVTFLGSAGAVLLLDAASAVAARPMALVATHPAVRRPLDLLGVCSPITVYGDLDEAVASFADDDVLSEVG</sequence>
<dbReference type="InterPro" id="IPR036513">
    <property type="entry name" value="STAS_dom_sf"/>
</dbReference>
<dbReference type="SUPFAM" id="SSF52091">
    <property type="entry name" value="SpoIIaa-like"/>
    <property type="match status" value="1"/>
</dbReference>
<dbReference type="EMBL" id="JABUKG010000004">
    <property type="protein sequence ID" value="MBY6320349.1"/>
    <property type="molecule type" value="Genomic_DNA"/>
</dbReference>
<comment type="similarity">
    <text evidence="1 2">Belongs to the anti-sigma-factor antagonist family.</text>
</comment>
<dbReference type="Gene3D" id="3.30.750.24">
    <property type="entry name" value="STAS domain"/>
    <property type="match status" value="1"/>
</dbReference>
<dbReference type="Proteomes" id="UP000182054">
    <property type="component" value="Unassembled WGS sequence"/>
</dbReference>
<dbReference type="Pfam" id="PF01740">
    <property type="entry name" value="STAS"/>
    <property type="match status" value="1"/>
</dbReference>
<dbReference type="InterPro" id="IPR002645">
    <property type="entry name" value="STAS_dom"/>
</dbReference>
<dbReference type="CDD" id="cd07043">
    <property type="entry name" value="STAS_anti-anti-sigma_factors"/>
    <property type="match status" value="1"/>
</dbReference>
<gene>
    <name evidence="4" type="ORF">HQ605_05925</name>
    <name evidence="5" type="ORF">SAMN05444374_101345</name>
</gene>
<evidence type="ECO:0000313" key="7">
    <source>
        <dbReference type="Proteomes" id="UP001520140"/>
    </source>
</evidence>
<dbReference type="GeneID" id="85484405"/>
<keyword evidence="7" id="KW-1185">Reference proteome</keyword>
<dbReference type="RefSeq" id="WP_068100086.1">
    <property type="nucleotide sequence ID" value="NZ_CP135915.1"/>
</dbReference>
<dbReference type="OrthoDB" id="4484870at2"/>
<reference evidence="5 6" key="1">
    <citation type="submission" date="2016-10" db="EMBL/GenBank/DDBJ databases">
        <authorList>
            <person name="de Groot N.N."/>
        </authorList>
    </citation>
    <scope>NUCLEOTIDE SEQUENCE [LARGE SCALE GENOMIC DNA]</scope>
    <source>
        <strain evidence="5 6">DSM 44908</strain>
    </source>
</reference>
<protein>
    <recommendedName>
        <fullName evidence="2">Anti-sigma factor antagonist</fullName>
    </recommendedName>
</protein>
<evidence type="ECO:0000256" key="1">
    <source>
        <dbReference type="ARBA" id="ARBA00009013"/>
    </source>
</evidence>
<dbReference type="InterPro" id="IPR003658">
    <property type="entry name" value="Anti-sigma_ant"/>
</dbReference>
<dbReference type="Proteomes" id="UP001520140">
    <property type="component" value="Unassembled WGS sequence"/>
</dbReference>